<keyword evidence="5" id="KW-1185">Reference proteome</keyword>
<dbReference type="PANTHER" id="PTHR12215:SF10">
    <property type="entry name" value="L-AMINOADIPATE-SEMIALDEHYDE DEHYDROGENASE-PHOSPHOPANTETHEINYL TRANSFERASE"/>
    <property type="match status" value="1"/>
</dbReference>
<dbReference type="PANTHER" id="PTHR12215">
    <property type="entry name" value="PHOSPHOPANTETHEINE TRANSFERASE"/>
    <property type="match status" value="1"/>
</dbReference>
<dbReference type="InterPro" id="IPR037143">
    <property type="entry name" value="4-PPantetheinyl_Trfase_dom_sf"/>
</dbReference>
<dbReference type="Proteomes" id="UP000028630">
    <property type="component" value="Unassembled WGS sequence"/>
</dbReference>
<comment type="similarity">
    <text evidence="1">Belongs to the P-Pant transferase superfamily. Gsp/Sfp/HetI/AcpT family.</text>
</comment>
<keyword evidence="2 4" id="KW-0808">Transferase</keyword>
<dbReference type="EMBL" id="JMTB01000117">
    <property type="protein sequence ID" value="KFB99297.1"/>
    <property type="molecule type" value="Genomic_DNA"/>
</dbReference>
<protein>
    <submittedName>
        <fullName evidence="4">4'-phosphopantetheinyl transferase</fullName>
        <ecNumber evidence="4">2.7.8.-</ecNumber>
        <ecNumber evidence="4">2.7.8.7</ecNumber>
    </submittedName>
</protein>
<dbReference type="GO" id="GO:0019878">
    <property type="term" value="P:lysine biosynthetic process via aminoadipic acid"/>
    <property type="evidence" value="ECO:0007669"/>
    <property type="project" value="TreeGrafter"/>
</dbReference>
<sequence>MHQVILGKVSILSQEVLPETWRSLAPTGANRAKWIAGRVLLAHALAPLPLPEIIYGKNGKPAFRDEIPLWFNLSHSGDDIVLLFGNEGDVGCDIEILRPRKYWRQTAESVFSAGEQTWLATEREGQQLAMFWRIWTRKEAMLKRTGGHIWQIADFDSTSPQHGFVNDLTLTDGRMLAICTPTPYPLSPDTITFFPSPAPIVASRGYK</sequence>
<dbReference type="InterPro" id="IPR008278">
    <property type="entry name" value="4-PPantetheinyl_Trfase_dom"/>
</dbReference>
<dbReference type="GO" id="GO:0000287">
    <property type="term" value="F:magnesium ion binding"/>
    <property type="evidence" value="ECO:0007669"/>
    <property type="project" value="InterPro"/>
</dbReference>
<dbReference type="EC" id="2.7.8.7" evidence="4"/>
<dbReference type="AlphaFoldDB" id="A0A084ZPA3"/>
<comment type="caution">
    <text evidence="4">The sequence shown here is derived from an EMBL/GenBank/DDBJ whole genome shotgun (WGS) entry which is preliminary data.</text>
</comment>
<evidence type="ECO:0000313" key="5">
    <source>
        <dbReference type="Proteomes" id="UP000028630"/>
    </source>
</evidence>
<evidence type="ECO:0000259" key="3">
    <source>
        <dbReference type="Pfam" id="PF01648"/>
    </source>
</evidence>
<name>A0A084ZPA3_9ENTR</name>
<gene>
    <name evidence="4" type="ORF">GTGU_04300</name>
</gene>
<dbReference type="NCBIfam" id="NF007676">
    <property type="entry name" value="PRK10351.1"/>
    <property type="match status" value="1"/>
</dbReference>
<evidence type="ECO:0000256" key="2">
    <source>
        <dbReference type="ARBA" id="ARBA00022679"/>
    </source>
</evidence>
<reference evidence="5" key="1">
    <citation type="submission" date="2014-05" db="EMBL/GenBank/DDBJ databases">
        <title>ATOL: Assembling a taxonomically balanced genome-scale reconstruction of the evolutionary history of the Enterobacteriaceae.</title>
        <authorList>
            <person name="Plunkett G. III"/>
            <person name="Neeno-Eckwall E.C."/>
            <person name="Glasner J.D."/>
            <person name="Perna N.T."/>
        </authorList>
    </citation>
    <scope>NUCLEOTIDE SEQUENCE [LARGE SCALE GENOMIC DNA]</scope>
    <source>
        <strain evidence="5">ATCC 49490</strain>
    </source>
</reference>
<accession>A0A084ZPA3</accession>
<evidence type="ECO:0000256" key="1">
    <source>
        <dbReference type="ARBA" id="ARBA00010990"/>
    </source>
</evidence>
<dbReference type="OrthoDB" id="9808281at2"/>
<proteinExistence type="inferred from homology"/>
<dbReference type="Gene3D" id="3.90.470.20">
    <property type="entry name" value="4'-phosphopantetheinyl transferase domain"/>
    <property type="match status" value="1"/>
</dbReference>
<dbReference type="SUPFAM" id="SSF56214">
    <property type="entry name" value="4'-phosphopantetheinyl transferase"/>
    <property type="match status" value="2"/>
</dbReference>
<feature type="domain" description="4'-phosphopantetheinyl transferase" evidence="3">
    <location>
        <begin position="90"/>
        <end position="162"/>
    </location>
</feature>
<evidence type="ECO:0000313" key="4">
    <source>
        <dbReference type="EMBL" id="KFB99297.1"/>
    </source>
</evidence>
<dbReference type="eggNOG" id="COG2091">
    <property type="taxonomic scope" value="Bacteria"/>
</dbReference>
<dbReference type="GO" id="GO:0008897">
    <property type="term" value="F:holo-[acyl-carrier-protein] synthase activity"/>
    <property type="evidence" value="ECO:0007669"/>
    <property type="project" value="UniProtKB-EC"/>
</dbReference>
<organism evidence="4 5">
    <name type="scientific">Trabulsiella guamensis ATCC 49490</name>
    <dbReference type="NCBI Taxonomy" id="1005994"/>
    <lineage>
        <taxon>Bacteria</taxon>
        <taxon>Pseudomonadati</taxon>
        <taxon>Pseudomonadota</taxon>
        <taxon>Gammaproteobacteria</taxon>
        <taxon>Enterobacterales</taxon>
        <taxon>Enterobacteriaceae</taxon>
        <taxon>Trabulsiella</taxon>
    </lineage>
</organism>
<dbReference type="InterPro" id="IPR050559">
    <property type="entry name" value="P-Pant_transferase_sf"/>
</dbReference>
<dbReference type="Pfam" id="PF01648">
    <property type="entry name" value="ACPS"/>
    <property type="match status" value="1"/>
</dbReference>
<dbReference type="RefSeq" id="WP_051857410.1">
    <property type="nucleotide sequence ID" value="NZ_JMTB01000117.1"/>
</dbReference>
<dbReference type="EC" id="2.7.8.-" evidence="4"/>
<dbReference type="GO" id="GO:0005829">
    <property type="term" value="C:cytosol"/>
    <property type="evidence" value="ECO:0007669"/>
    <property type="project" value="TreeGrafter"/>
</dbReference>